<feature type="transmembrane region" description="Helical" evidence="2">
    <location>
        <begin position="40"/>
        <end position="58"/>
    </location>
</feature>
<keyword evidence="2" id="KW-0812">Transmembrane</keyword>
<dbReference type="BioCyc" id="CORYNE:G18NG-11896-MONOMER"/>
<organism evidence="3 4">
    <name type="scientific">Corynebacterium glutamicum (strain ATCC 13032 / DSM 20300 / JCM 1318 / BCRC 11384 / CCUG 27702 / LMG 3730 / NBRC 12168 / NCIMB 10025 / NRRL B-2784 / 534)</name>
    <dbReference type="NCBI Taxonomy" id="196627"/>
    <lineage>
        <taxon>Bacteria</taxon>
        <taxon>Bacillati</taxon>
        <taxon>Actinomycetota</taxon>
        <taxon>Actinomycetes</taxon>
        <taxon>Mycobacteriales</taxon>
        <taxon>Corynebacteriaceae</taxon>
        <taxon>Corynebacterium</taxon>
    </lineage>
</organism>
<dbReference type="EMBL" id="BA000036">
    <property type="protein sequence ID" value="BAB99692.1"/>
    <property type="molecule type" value="Genomic_DNA"/>
</dbReference>
<evidence type="ECO:0000313" key="4">
    <source>
        <dbReference type="Proteomes" id="UP000000582"/>
    </source>
</evidence>
<feature type="compositionally biased region" description="Basic and acidic residues" evidence="1">
    <location>
        <begin position="1"/>
        <end position="29"/>
    </location>
</feature>
<dbReference type="eggNOG" id="ENOG5031X1B">
    <property type="taxonomic scope" value="Bacteria"/>
</dbReference>
<dbReference type="Proteomes" id="UP000000582">
    <property type="component" value="Chromosome"/>
</dbReference>
<proteinExistence type="predicted"/>
<evidence type="ECO:0000313" key="3">
    <source>
        <dbReference type="EMBL" id="BAB99692.1"/>
    </source>
</evidence>
<dbReference type="STRING" id="196627.cg2525"/>
<dbReference type="AlphaFoldDB" id="Q8NNA5"/>
<keyword evidence="2" id="KW-1133">Transmembrane helix</keyword>
<keyword evidence="2" id="KW-0472">Membrane</keyword>
<keyword evidence="4" id="KW-1185">Reference proteome</keyword>
<name>Q8NNA5_CORGL</name>
<reference evidence="4" key="1">
    <citation type="journal article" date="2003" name="Appl. Microbiol. Biotechnol.">
        <title>The Corynebacterium glutamicum genome: features and impacts on biotechnological processes.</title>
        <authorList>
            <person name="Ikeda M."/>
            <person name="Nakagawa S."/>
        </authorList>
    </citation>
    <scope>NUCLEOTIDE SEQUENCE [LARGE SCALE GENOMIC DNA]</scope>
    <source>
        <strain evidence="4">ATCC 13032 / DSM 20300 / BCRC 11384 / JCM 1318 / LMG 3730 / NCIMB 10025</strain>
    </source>
</reference>
<gene>
    <name evidence="3" type="ordered locus">Cgl2299</name>
</gene>
<dbReference type="KEGG" id="cgl:Cgl2299"/>
<evidence type="ECO:0000256" key="1">
    <source>
        <dbReference type="SAM" id="MobiDB-lite"/>
    </source>
</evidence>
<feature type="region of interest" description="Disordered" evidence="1">
    <location>
        <begin position="1"/>
        <end position="36"/>
    </location>
</feature>
<accession>Q8NNA5</accession>
<evidence type="ECO:0000256" key="2">
    <source>
        <dbReference type="SAM" id="Phobius"/>
    </source>
</evidence>
<dbReference type="HOGENOM" id="CLU_209630_0_0_11"/>
<protein>
    <submittedName>
        <fullName evidence="3">Uncharacterized protein</fullName>
    </submittedName>
</protein>
<sequence length="60" mass="7122">MEHHNPPERDKNHTMANPEELRKRDQELPKRKRKYPQSRVTQALVVLLVIVVIAWLVSLI</sequence>